<dbReference type="InParanoid" id="B4LZZ1"/>
<protein>
    <submittedName>
        <fullName evidence="3">Uncharacterized protein</fullName>
    </submittedName>
</protein>
<dbReference type="OrthoDB" id="7870671at2759"/>
<dbReference type="FunCoup" id="B4LZZ1">
    <property type="interactions" value="1"/>
</dbReference>
<evidence type="ECO:0000256" key="2">
    <source>
        <dbReference type="SAM" id="MobiDB-lite"/>
    </source>
</evidence>
<accession>B4LZZ1</accession>
<sequence>MERRCIVCGQTPTSGFTHPHNMAEAVNWQNMLSCFVPVETLLHHCCVCNKHINRSQVQQSQKQKETRVDDLIEQRRGVTFNNSDAVLYFGEQGKEAPHSCTQSVNAMQTNELQTENGSSGTVESAQLLNNSETYYRSNYVDTAIFNIHPGLPSKVNNVAATNPREEDMLDSPWATRRTSGNETYASRKNNQCVCGSSCETIDSINAGKQAFETKRAVWKHPIATSSSAVAPSCICGSSCPRALTAKKPMLNPQRMAWPAGQSFDSSRDGSSGFPVNVCNNLDALQKHKQHIQQQLQQQLQKQQQRQRSQQNRQCQCCLTSRVRDQAMQCPSQKFNQVPAAQEDKCICCPQNCIDNTSSRNDRKVETAPMSSTIPNHNLQPYKFQQNRKPTTDMPSSPPVSVLIMGGSMLPTYCNKTSFRAQPSNSSEICVLESDLTREGAVFPDIDEPNYTVCRALAEPTNDPNGLSDQNSTEVLLLGIAQPEKFPCFEREENKSLLAKLAQQVVEHNAEATGTSKEQEIRLDELERLLTQQRQLQQSIQAKLKELQGRKAPATPRMSAGIATRNSRMPLIRTGPNPTRRILPAMSSNKTK</sequence>
<proteinExistence type="predicted"/>
<keyword evidence="4" id="KW-1185">Reference proteome</keyword>
<dbReference type="EMBL" id="CH940650">
    <property type="protein sequence ID" value="EDW67219.2"/>
    <property type="molecule type" value="Genomic_DNA"/>
</dbReference>
<dbReference type="SMR" id="B4LZZ1"/>
<feature type="coiled-coil region" evidence="1">
    <location>
        <begin position="281"/>
        <end position="312"/>
    </location>
</feature>
<feature type="region of interest" description="Disordered" evidence="2">
    <location>
        <begin position="547"/>
        <end position="591"/>
    </location>
</feature>
<keyword evidence="1" id="KW-0175">Coiled coil</keyword>
<dbReference type="HOGENOM" id="CLU_478396_0_0_1"/>
<evidence type="ECO:0000313" key="4">
    <source>
        <dbReference type="Proteomes" id="UP000008792"/>
    </source>
</evidence>
<dbReference type="Proteomes" id="UP000008792">
    <property type="component" value="Unassembled WGS sequence"/>
</dbReference>
<evidence type="ECO:0000256" key="1">
    <source>
        <dbReference type="SAM" id="Coils"/>
    </source>
</evidence>
<reference evidence="3 4" key="1">
    <citation type="journal article" date="2007" name="Nature">
        <title>Evolution of genes and genomes on the Drosophila phylogeny.</title>
        <authorList>
            <consortium name="Drosophila 12 Genomes Consortium"/>
            <person name="Clark A.G."/>
            <person name="Eisen M.B."/>
            <person name="Smith D.R."/>
            <person name="Bergman C.M."/>
            <person name="Oliver B."/>
            <person name="Markow T.A."/>
            <person name="Kaufman T.C."/>
            <person name="Kellis M."/>
            <person name="Gelbart W."/>
            <person name="Iyer V.N."/>
            <person name="Pollard D.A."/>
            <person name="Sackton T.B."/>
            <person name="Larracuente A.M."/>
            <person name="Singh N.D."/>
            <person name="Abad J.P."/>
            <person name="Abt D.N."/>
            <person name="Adryan B."/>
            <person name="Aguade M."/>
            <person name="Akashi H."/>
            <person name="Anderson W.W."/>
            <person name="Aquadro C.F."/>
            <person name="Ardell D.H."/>
            <person name="Arguello R."/>
            <person name="Artieri C.G."/>
            <person name="Barbash D.A."/>
            <person name="Barker D."/>
            <person name="Barsanti P."/>
            <person name="Batterham P."/>
            <person name="Batzoglou S."/>
            <person name="Begun D."/>
            <person name="Bhutkar A."/>
            <person name="Blanco E."/>
            <person name="Bosak S.A."/>
            <person name="Bradley R.K."/>
            <person name="Brand A.D."/>
            <person name="Brent M.R."/>
            <person name="Brooks A.N."/>
            <person name="Brown R.H."/>
            <person name="Butlin R.K."/>
            <person name="Caggese C."/>
            <person name="Calvi B.R."/>
            <person name="Bernardo de Carvalho A."/>
            <person name="Caspi A."/>
            <person name="Castrezana S."/>
            <person name="Celniker S.E."/>
            <person name="Chang J.L."/>
            <person name="Chapple C."/>
            <person name="Chatterji S."/>
            <person name="Chinwalla A."/>
            <person name="Civetta A."/>
            <person name="Clifton S.W."/>
            <person name="Comeron J.M."/>
            <person name="Costello J.C."/>
            <person name="Coyne J.A."/>
            <person name="Daub J."/>
            <person name="David R.G."/>
            <person name="Delcher A.L."/>
            <person name="Delehaunty K."/>
            <person name="Do C.B."/>
            <person name="Ebling H."/>
            <person name="Edwards K."/>
            <person name="Eickbush T."/>
            <person name="Evans J.D."/>
            <person name="Filipski A."/>
            <person name="Findeiss S."/>
            <person name="Freyhult E."/>
            <person name="Fulton L."/>
            <person name="Fulton R."/>
            <person name="Garcia A.C."/>
            <person name="Gardiner A."/>
            <person name="Garfield D.A."/>
            <person name="Garvin B.E."/>
            <person name="Gibson G."/>
            <person name="Gilbert D."/>
            <person name="Gnerre S."/>
            <person name="Godfrey J."/>
            <person name="Good R."/>
            <person name="Gotea V."/>
            <person name="Gravely B."/>
            <person name="Greenberg A.J."/>
            <person name="Griffiths-Jones S."/>
            <person name="Gross S."/>
            <person name="Guigo R."/>
            <person name="Gustafson E.A."/>
            <person name="Haerty W."/>
            <person name="Hahn M.W."/>
            <person name="Halligan D.L."/>
            <person name="Halpern A.L."/>
            <person name="Halter G.M."/>
            <person name="Han M.V."/>
            <person name="Heger A."/>
            <person name="Hillier L."/>
            <person name="Hinrichs A.S."/>
            <person name="Holmes I."/>
            <person name="Hoskins R.A."/>
            <person name="Hubisz M.J."/>
            <person name="Hultmark D."/>
            <person name="Huntley M.A."/>
            <person name="Jaffe D.B."/>
            <person name="Jagadeeshan S."/>
            <person name="Jeck W.R."/>
            <person name="Johnson J."/>
            <person name="Jones C.D."/>
            <person name="Jordan W.C."/>
            <person name="Karpen G.H."/>
            <person name="Kataoka E."/>
            <person name="Keightley P.D."/>
            <person name="Kheradpour P."/>
            <person name="Kirkness E.F."/>
            <person name="Koerich L.B."/>
            <person name="Kristiansen K."/>
            <person name="Kudrna D."/>
            <person name="Kulathinal R.J."/>
            <person name="Kumar S."/>
            <person name="Kwok R."/>
            <person name="Lander E."/>
            <person name="Langley C.H."/>
            <person name="Lapoint R."/>
            <person name="Lazzaro B.P."/>
            <person name="Lee S.J."/>
            <person name="Levesque L."/>
            <person name="Li R."/>
            <person name="Lin C.F."/>
            <person name="Lin M.F."/>
            <person name="Lindblad-Toh K."/>
            <person name="Llopart A."/>
            <person name="Long M."/>
            <person name="Low L."/>
            <person name="Lozovsky E."/>
            <person name="Lu J."/>
            <person name="Luo M."/>
            <person name="Machado C.A."/>
            <person name="Makalowski W."/>
            <person name="Marzo M."/>
            <person name="Matsuda M."/>
            <person name="Matzkin L."/>
            <person name="McAllister B."/>
            <person name="McBride C.S."/>
            <person name="McKernan B."/>
            <person name="McKernan K."/>
            <person name="Mendez-Lago M."/>
            <person name="Minx P."/>
            <person name="Mollenhauer M.U."/>
            <person name="Montooth K."/>
            <person name="Mount S.M."/>
            <person name="Mu X."/>
            <person name="Myers E."/>
            <person name="Negre B."/>
            <person name="Newfeld S."/>
            <person name="Nielsen R."/>
            <person name="Noor M.A."/>
            <person name="O'Grady P."/>
            <person name="Pachter L."/>
            <person name="Papaceit M."/>
            <person name="Parisi M.J."/>
            <person name="Parisi M."/>
            <person name="Parts L."/>
            <person name="Pedersen J.S."/>
            <person name="Pesole G."/>
            <person name="Phillippy A.M."/>
            <person name="Ponting C.P."/>
            <person name="Pop M."/>
            <person name="Porcelli D."/>
            <person name="Powell J.R."/>
            <person name="Prohaska S."/>
            <person name="Pruitt K."/>
            <person name="Puig M."/>
            <person name="Quesneville H."/>
            <person name="Ram K.R."/>
            <person name="Rand D."/>
            <person name="Rasmussen M.D."/>
            <person name="Reed L.K."/>
            <person name="Reenan R."/>
            <person name="Reily A."/>
            <person name="Remington K.A."/>
            <person name="Rieger T.T."/>
            <person name="Ritchie M.G."/>
            <person name="Robin C."/>
            <person name="Rogers Y.H."/>
            <person name="Rohde C."/>
            <person name="Rozas J."/>
            <person name="Rubenfield M.J."/>
            <person name="Ruiz A."/>
            <person name="Russo S."/>
            <person name="Salzberg S.L."/>
            <person name="Sanchez-Gracia A."/>
            <person name="Saranga D.J."/>
            <person name="Sato H."/>
            <person name="Schaeffer S.W."/>
            <person name="Schatz M.C."/>
            <person name="Schlenke T."/>
            <person name="Schwartz R."/>
            <person name="Segarra C."/>
            <person name="Singh R.S."/>
            <person name="Sirot L."/>
            <person name="Sirota M."/>
            <person name="Sisneros N.B."/>
            <person name="Smith C.D."/>
            <person name="Smith T.F."/>
            <person name="Spieth J."/>
            <person name="Stage D.E."/>
            <person name="Stark A."/>
            <person name="Stephan W."/>
            <person name="Strausberg R.L."/>
            <person name="Strempel S."/>
            <person name="Sturgill D."/>
            <person name="Sutton G."/>
            <person name="Sutton G.G."/>
            <person name="Tao W."/>
            <person name="Teichmann S."/>
            <person name="Tobari Y.N."/>
            <person name="Tomimura Y."/>
            <person name="Tsolas J.M."/>
            <person name="Valente V.L."/>
            <person name="Venter E."/>
            <person name="Venter J.C."/>
            <person name="Vicario S."/>
            <person name="Vieira F.G."/>
            <person name="Vilella A.J."/>
            <person name="Villasante A."/>
            <person name="Walenz B."/>
            <person name="Wang J."/>
            <person name="Wasserman M."/>
            <person name="Watts T."/>
            <person name="Wilson D."/>
            <person name="Wilson R.K."/>
            <person name="Wing R.A."/>
            <person name="Wolfner M.F."/>
            <person name="Wong A."/>
            <person name="Wong G.K."/>
            <person name="Wu C.I."/>
            <person name="Wu G."/>
            <person name="Yamamoto D."/>
            <person name="Yang H.P."/>
            <person name="Yang S.P."/>
            <person name="Yorke J.A."/>
            <person name="Yoshida K."/>
            <person name="Zdobnov E."/>
            <person name="Zhang P."/>
            <person name="Zhang Y."/>
            <person name="Zimin A.V."/>
            <person name="Baldwin J."/>
            <person name="Abdouelleil A."/>
            <person name="Abdulkadir J."/>
            <person name="Abebe A."/>
            <person name="Abera B."/>
            <person name="Abreu J."/>
            <person name="Acer S.C."/>
            <person name="Aftuck L."/>
            <person name="Alexander A."/>
            <person name="An P."/>
            <person name="Anderson E."/>
            <person name="Anderson S."/>
            <person name="Arachi H."/>
            <person name="Azer M."/>
            <person name="Bachantsang P."/>
            <person name="Barry A."/>
            <person name="Bayul T."/>
            <person name="Berlin A."/>
            <person name="Bessette D."/>
            <person name="Bloom T."/>
            <person name="Blye J."/>
            <person name="Boguslavskiy L."/>
            <person name="Bonnet C."/>
            <person name="Boukhgalter B."/>
            <person name="Bourzgui I."/>
            <person name="Brown A."/>
            <person name="Cahill P."/>
            <person name="Channer S."/>
            <person name="Cheshatsang Y."/>
            <person name="Chuda L."/>
            <person name="Citroen M."/>
            <person name="Collymore A."/>
            <person name="Cooke P."/>
            <person name="Costello M."/>
            <person name="D'Aco K."/>
            <person name="Daza R."/>
            <person name="De Haan G."/>
            <person name="DeGray S."/>
            <person name="DeMaso C."/>
            <person name="Dhargay N."/>
            <person name="Dooley K."/>
            <person name="Dooley E."/>
            <person name="Doricent M."/>
            <person name="Dorje P."/>
            <person name="Dorjee K."/>
            <person name="Dupes A."/>
            <person name="Elong R."/>
            <person name="Falk J."/>
            <person name="Farina A."/>
            <person name="Faro S."/>
            <person name="Ferguson D."/>
            <person name="Fisher S."/>
            <person name="Foley C.D."/>
            <person name="Franke A."/>
            <person name="Friedrich D."/>
            <person name="Gadbois L."/>
            <person name="Gearin G."/>
            <person name="Gearin C.R."/>
            <person name="Giannoukos G."/>
            <person name="Goode T."/>
            <person name="Graham J."/>
            <person name="Grandbois E."/>
            <person name="Grewal S."/>
            <person name="Gyaltsen K."/>
            <person name="Hafez N."/>
            <person name="Hagos B."/>
            <person name="Hall J."/>
            <person name="Henson C."/>
            <person name="Hollinger A."/>
            <person name="Honan T."/>
            <person name="Huard M.D."/>
            <person name="Hughes L."/>
            <person name="Hurhula B."/>
            <person name="Husby M.E."/>
            <person name="Kamat A."/>
            <person name="Kanga B."/>
            <person name="Kashin S."/>
            <person name="Khazanovich D."/>
            <person name="Kisner P."/>
            <person name="Lance K."/>
            <person name="Lara M."/>
            <person name="Lee W."/>
            <person name="Lennon N."/>
            <person name="Letendre F."/>
            <person name="LeVine R."/>
            <person name="Lipovsky A."/>
            <person name="Liu X."/>
            <person name="Liu J."/>
            <person name="Liu S."/>
            <person name="Lokyitsang T."/>
            <person name="Lokyitsang Y."/>
            <person name="Lubonja R."/>
            <person name="Lui A."/>
            <person name="MacDonald P."/>
            <person name="Magnisalis V."/>
            <person name="Maru K."/>
            <person name="Matthews C."/>
            <person name="McCusker W."/>
            <person name="McDonough S."/>
            <person name="Mehta T."/>
            <person name="Meldrim J."/>
            <person name="Meneus L."/>
            <person name="Mihai O."/>
            <person name="Mihalev A."/>
            <person name="Mihova T."/>
            <person name="Mittelman R."/>
            <person name="Mlenga V."/>
            <person name="Montmayeur A."/>
            <person name="Mulrain L."/>
            <person name="Navidi A."/>
            <person name="Naylor J."/>
            <person name="Negash T."/>
            <person name="Nguyen T."/>
            <person name="Nguyen N."/>
            <person name="Nicol R."/>
            <person name="Norbu C."/>
            <person name="Norbu N."/>
            <person name="Novod N."/>
            <person name="O'Neill B."/>
            <person name="Osman S."/>
            <person name="Markiewicz E."/>
            <person name="Oyono O.L."/>
            <person name="Patti C."/>
            <person name="Phunkhang P."/>
            <person name="Pierre F."/>
            <person name="Priest M."/>
            <person name="Raghuraman S."/>
            <person name="Rege F."/>
            <person name="Reyes R."/>
            <person name="Rise C."/>
            <person name="Rogov P."/>
            <person name="Ross K."/>
            <person name="Ryan E."/>
            <person name="Settipalli S."/>
            <person name="Shea T."/>
            <person name="Sherpa N."/>
            <person name="Shi L."/>
            <person name="Shih D."/>
            <person name="Sparrow T."/>
            <person name="Spaulding J."/>
            <person name="Stalker J."/>
            <person name="Stange-Thomann N."/>
            <person name="Stavropoulos S."/>
            <person name="Stone C."/>
            <person name="Strader C."/>
            <person name="Tesfaye S."/>
            <person name="Thomson T."/>
            <person name="Thoulutsang Y."/>
            <person name="Thoulutsang D."/>
            <person name="Topham K."/>
            <person name="Topping I."/>
            <person name="Tsamla T."/>
            <person name="Vassiliev H."/>
            <person name="Vo A."/>
            <person name="Wangchuk T."/>
            <person name="Wangdi T."/>
            <person name="Weiand M."/>
            <person name="Wilkinson J."/>
            <person name="Wilson A."/>
            <person name="Yadav S."/>
            <person name="Young G."/>
            <person name="Yu Q."/>
            <person name="Zembek L."/>
            <person name="Zhong D."/>
            <person name="Zimmer A."/>
            <person name="Zwirko Z."/>
            <person name="Jaffe D.B."/>
            <person name="Alvarez P."/>
            <person name="Brockman W."/>
            <person name="Butler J."/>
            <person name="Chin C."/>
            <person name="Gnerre S."/>
            <person name="Grabherr M."/>
            <person name="Kleber M."/>
            <person name="Mauceli E."/>
            <person name="MacCallum I."/>
        </authorList>
    </citation>
    <scope>NUCLEOTIDE SEQUENCE [LARGE SCALE GENOMIC DNA]</scope>
    <source>
        <strain evidence="4">Tucson 15010-1051.87</strain>
    </source>
</reference>
<dbReference type="eggNOG" id="ENOG502TBJC">
    <property type="taxonomic scope" value="Eukaryota"/>
</dbReference>
<dbReference type="KEGG" id="dvi:6630270"/>
<name>B4LZZ1_DROVI</name>
<organism evidence="3 4">
    <name type="scientific">Drosophila virilis</name>
    <name type="common">Fruit fly</name>
    <dbReference type="NCBI Taxonomy" id="7244"/>
    <lineage>
        <taxon>Eukaryota</taxon>
        <taxon>Metazoa</taxon>
        <taxon>Ecdysozoa</taxon>
        <taxon>Arthropoda</taxon>
        <taxon>Hexapoda</taxon>
        <taxon>Insecta</taxon>
        <taxon>Pterygota</taxon>
        <taxon>Neoptera</taxon>
        <taxon>Endopterygota</taxon>
        <taxon>Diptera</taxon>
        <taxon>Brachycera</taxon>
        <taxon>Muscomorpha</taxon>
        <taxon>Ephydroidea</taxon>
        <taxon>Drosophilidae</taxon>
        <taxon>Drosophila</taxon>
    </lineage>
</organism>
<gene>
    <name evidence="3" type="primary">Dvir\GJ24038</name>
    <name evidence="3" type="ORF">Dvir_GJ24038</name>
</gene>
<evidence type="ECO:0000313" key="3">
    <source>
        <dbReference type="EMBL" id="EDW67219.2"/>
    </source>
</evidence>
<dbReference type="AlphaFoldDB" id="B4LZZ1"/>